<evidence type="ECO:0000313" key="2">
    <source>
        <dbReference type="Proteomes" id="UP000299102"/>
    </source>
</evidence>
<keyword evidence="2" id="KW-1185">Reference proteome</keyword>
<protein>
    <submittedName>
        <fullName evidence="1">Uncharacterized protein</fullName>
    </submittedName>
</protein>
<accession>A0A4C1YB08</accession>
<dbReference type="AlphaFoldDB" id="A0A4C1YB08"/>
<gene>
    <name evidence="1" type="ORF">EVAR_59047_1</name>
</gene>
<dbReference type="EMBL" id="BGZK01001164">
    <property type="protein sequence ID" value="GBP73158.1"/>
    <property type="molecule type" value="Genomic_DNA"/>
</dbReference>
<reference evidence="1 2" key="1">
    <citation type="journal article" date="2019" name="Commun. Biol.">
        <title>The bagworm genome reveals a unique fibroin gene that provides high tensile strength.</title>
        <authorList>
            <person name="Kono N."/>
            <person name="Nakamura H."/>
            <person name="Ohtoshi R."/>
            <person name="Tomita M."/>
            <person name="Numata K."/>
            <person name="Arakawa K."/>
        </authorList>
    </citation>
    <scope>NUCLEOTIDE SEQUENCE [LARGE SCALE GENOMIC DNA]</scope>
</reference>
<dbReference type="Proteomes" id="UP000299102">
    <property type="component" value="Unassembled WGS sequence"/>
</dbReference>
<comment type="caution">
    <text evidence="1">The sequence shown here is derived from an EMBL/GenBank/DDBJ whole genome shotgun (WGS) entry which is preliminary data.</text>
</comment>
<organism evidence="1 2">
    <name type="scientific">Eumeta variegata</name>
    <name type="common">Bagworm moth</name>
    <name type="synonym">Eumeta japonica</name>
    <dbReference type="NCBI Taxonomy" id="151549"/>
    <lineage>
        <taxon>Eukaryota</taxon>
        <taxon>Metazoa</taxon>
        <taxon>Ecdysozoa</taxon>
        <taxon>Arthropoda</taxon>
        <taxon>Hexapoda</taxon>
        <taxon>Insecta</taxon>
        <taxon>Pterygota</taxon>
        <taxon>Neoptera</taxon>
        <taxon>Endopterygota</taxon>
        <taxon>Lepidoptera</taxon>
        <taxon>Glossata</taxon>
        <taxon>Ditrysia</taxon>
        <taxon>Tineoidea</taxon>
        <taxon>Psychidae</taxon>
        <taxon>Oiketicinae</taxon>
        <taxon>Eumeta</taxon>
    </lineage>
</organism>
<proteinExistence type="predicted"/>
<evidence type="ECO:0000313" key="1">
    <source>
        <dbReference type="EMBL" id="GBP73158.1"/>
    </source>
</evidence>
<name>A0A4C1YB08_EUMVA</name>
<sequence length="111" mass="12786">MTTNKEIFYKLRGLTYDSLKECTPLFKTACTLLHSYVTDYIISSGKKNLNKSCLKNHIPGRRRARSHRWPNPRWWLSDFPSRGDPLRITHGQTRAVVGASVPCRLTAEPKK</sequence>